<dbReference type="KEGG" id="pbk:Back11_30570"/>
<evidence type="ECO:0000259" key="3">
    <source>
        <dbReference type="Pfam" id="PF02894"/>
    </source>
</evidence>
<comment type="similarity">
    <text evidence="1">Belongs to the Gfo/Idh/MocA family.</text>
</comment>
<protein>
    <submittedName>
        <fullName evidence="4">Oxidoreductase</fullName>
    </submittedName>
</protein>
<evidence type="ECO:0000313" key="5">
    <source>
        <dbReference type="Proteomes" id="UP000275368"/>
    </source>
</evidence>
<sequence length="435" mass="48026">MYGKVGSINLVKQITAVLVGAGARGRFVYGAYANKYPDELKIVAIAEPNEERRQLAAAEHQLMPGQVFESWEQVLSNRKVADIVVISTQDKMHYAPTMRALELGYDVLLEKPMSPSVDEVIAMAHASRKHNRLLSVSHVLRYTPFWSKIKEVIESGIIGTIASVQLSENVGYFHMAHSFVRGNWNKSEETSPMILQKSCHDMDILSWLIDEKCTGISSYGSLLHFRSENAPEGAALRCSEGCAVERECPYSAIRIYEEADTHEWSRFITNDLTPEGIKEAIQKGPFGRCVYHCDNNVVDHQVVNMMFESGATASFTMSGFSHDVSRTVQIMGTLGEIRGYMEKNEIVLYPFGKEAIDILVTAEEGGHGGGDEGLMREFLKQVRNENNNGGQGLTSAEASLQSHLMAFAAEQSRLAGGSSVEIQGLSEQHGHSVCS</sequence>
<dbReference type="SUPFAM" id="SSF55347">
    <property type="entry name" value="Glyceraldehyde-3-phosphate dehydrogenase-like, C-terminal domain"/>
    <property type="match status" value="1"/>
</dbReference>
<proteinExistence type="inferred from homology"/>
<dbReference type="GO" id="GO:0000166">
    <property type="term" value="F:nucleotide binding"/>
    <property type="evidence" value="ECO:0007669"/>
    <property type="project" value="InterPro"/>
</dbReference>
<dbReference type="EMBL" id="AP019308">
    <property type="protein sequence ID" value="BBH21712.1"/>
    <property type="molecule type" value="Genomic_DNA"/>
</dbReference>
<dbReference type="Pfam" id="PF01408">
    <property type="entry name" value="GFO_IDH_MocA"/>
    <property type="match status" value="1"/>
</dbReference>
<reference evidence="4 5" key="1">
    <citation type="submission" date="2018-11" db="EMBL/GenBank/DDBJ databases">
        <title>Complete genome sequence of Paenibacillus baekrokdamisoli strain KCTC 33723.</title>
        <authorList>
            <person name="Kang S.W."/>
            <person name="Lee K.C."/>
            <person name="Kim K.K."/>
            <person name="Kim J.S."/>
            <person name="Kim D.S."/>
            <person name="Ko S.H."/>
            <person name="Yang S.H."/>
            <person name="Lee J.S."/>
        </authorList>
    </citation>
    <scope>NUCLEOTIDE SEQUENCE [LARGE SCALE GENOMIC DNA]</scope>
    <source>
        <strain evidence="4 5">KCTC 33723</strain>
    </source>
</reference>
<dbReference type="InterPro" id="IPR036291">
    <property type="entry name" value="NAD(P)-bd_dom_sf"/>
</dbReference>
<dbReference type="InterPro" id="IPR051450">
    <property type="entry name" value="Gfo/Idh/MocA_Oxidoreductases"/>
</dbReference>
<keyword evidence="5" id="KW-1185">Reference proteome</keyword>
<dbReference type="Proteomes" id="UP000275368">
    <property type="component" value="Chromosome"/>
</dbReference>
<dbReference type="SUPFAM" id="SSF51735">
    <property type="entry name" value="NAD(P)-binding Rossmann-fold domains"/>
    <property type="match status" value="1"/>
</dbReference>
<dbReference type="PANTHER" id="PTHR43377">
    <property type="entry name" value="BILIVERDIN REDUCTASE A"/>
    <property type="match status" value="1"/>
</dbReference>
<dbReference type="Gene3D" id="3.30.360.10">
    <property type="entry name" value="Dihydrodipicolinate Reductase, domain 2"/>
    <property type="match status" value="1"/>
</dbReference>
<gene>
    <name evidence="4" type="ORF">Back11_30570</name>
</gene>
<dbReference type="PANTHER" id="PTHR43377:SF2">
    <property type="entry name" value="BINDING ROSSMANN FOLD OXIDOREDUCTASE, PUTATIVE (AFU_ORTHOLOGUE AFUA_4G00560)-RELATED"/>
    <property type="match status" value="1"/>
</dbReference>
<evidence type="ECO:0000313" key="4">
    <source>
        <dbReference type="EMBL" id="BBH21712.1"/>
    </source>
</evidence>
<evidence type="ECO:0000256" key="1">
    <source>
        <dbReference type="ARBA" id="ARBA00010928"/>
    </source>
</evidence>
<accession>A0A3G9ITY9</accession>
<dbReference type="Gene3D" id="3.40.50.720">
    <property type="entry name" value="NAD(P)-binding Rossmann-like Domain"/>
    <property type="match status" value="1"/>
</dbReference>
<dbReference type="InterPro" id="IPR000683">
    <property type="entry name" value="Gfo/Idh/MocA-like_OxRdtase_N"/>
</dbReference>
<feature type="domain" description="Gfo/Idh/MocA-like oxidoreductase C-terminal" evidence="3">
    <location>
        <begin position="150"/>
        <end position="413"/>
    </location>
</feature>
<evidence type="ECO:0000259" key="2">
    <source>
        <dbReference type="Pfam" id="PF01408"/>
    </source>
</evidence>
<dbReference type="Pfam" id="PF02894">
    <property type="entry name" value="GFO_IDH_MocA_C"/>
    <property type="match status" value="1"/>
</dbReference>
<dbReference type="AlphaFoldDB" id="A0A3G9ITY9"/>
<name>A0A3G9ITY9_9BACL</name>
<organism evidence="4 5">
    <name type="scientific">Paenibacillus baekrokdamisoli</name>
    <dbReference type="NCBI Taxonomy" id="1712516"/>
    <lineage>
        <taxon>Bacteria</taxon>
        <taxon>Bacillati</taxon>
        <taxon>Bacillota</taxon>
        <taxon>Bacilli</taxon>
        <taxon>Bacillales</taxon>
        <taxon>Paenibacillaceae</taxon>
        <taxon>Paenibacillus</taxon>
    </lineage>
</organism>
<feature type="domain" description="Gfo/Idh/MocA-like oxidoreductase N-terminal" evidence="2">
    <location>
        <begin position="16"/>
        <end position="138"/>
    </location>
</feature>
<dbReference type="InterPro" id="IPR004104">
    <property type="entry name" value="Gfo/Idh/MocA-like_OxRdtase_C"/>
</dbReference>